<proteinExistence type="predicted"/>
<dbReference type="AlphaFoldDB" id="A0A087UKQ7"/>
<sequence>MPNIFPSNEKAFIFINNPVKSAKQLKLWHTSHACNCSCLRLHCDSFSVGVHKIQ</sequence>
<dbReference type="Proteomes" id="UP000054359">
    <property type="component" value="Unassembled WGS sequence"/>
</dbReference>
<gene>
    <name evidence="1" type="ORF">X975_25512</name>
</gene>
<accession>A0A087UKQ7</accession>
<evidence type="ECO:0000313" key="1">
    <source>
        <dbReference type="EMBL" id="KFM77946.1"/>
    </source>
</evidence>
<keyword evidence="2" id="KW-1185">Reference proteome</keyword>
<protein>
    <submittedName>
        <fullName evidence="1">Uncharacterized protein</fullName>
    </submittedName>
</protein>
<reference evidence="1 2" key="1">
    <citation type="submission" date="2013-11" db="EMBL/GenBank/DDBJ databases">
        <title>Genome sequencing of Stegodyphus mimosarum.</title>
        <authorList>
            <person name="Bechsgaard J."/>
        </authorList>
    </citation>
    <scope>NUCLEOTIDE SEQUENCE [LARGE SCALE GENOMIC DNA]</scope>
</reference>
<dbReference type="EMBL" id="KK120281">
    <property type="protein sequence ID" value="KFM77946.1"/>
    <property type="molecule type" value="Genomic_DNA"/>
</dbReference>
<evidence type="ECO:0000313" key="2">
    <source>
        <dbReference type="Proteomes" id="UP000054359"/>
    </source>
</evidence>
<organism evidence="1 2">
    <name type="scientific">Stegodyphus mimosarum</name>
    <name type="common">African social velvet spider</name>
    <dbReference type="NCBI Taxonomy" id="407821"/>
    <lineage>
        <taxon>Eukaryota</taxon>
        <taxon>Metazoa</taxon>
        <taxon>Ecdysozoa</taxon>
        <taxon>Arthropoda</taxon>
        <taxon>Chelicerata</taxon>
        <taxon>Arachnida</taxon>
        <taxon>Araneae</taxon>
        <taxon>Araneomorphae</taxon>
        <taxon>Entelegynae</taxon>
        <taxon>Eresoidea</taxon>
        <taxon>Eresidae</taxon>
        <taxon>Stegodyphus</taxon>
    </lineage>
</organism>
<feature type="non-terminal residue" evidence="1">
    <location>
        <position position="54"/>
    </location>
</feature>
<name>A0A087UKQ7_STEMI</name>